<organism evidence="10 11">
    <name type="scientific">Xylanimonas oleitrophica</name>
    <dbReference type="NCBI Taxonomy" id="2607479"/>
    <lineage>
        <taxon>Bacteria</taxon>
        <taxon>Bacillati</taxon>
        <taxon>Actinomycetota</taxon>
        <taxon>Actinomycetes</taxon>
        <taxon>Micrococcales</taxon>
        <taxon>Promicromonosporaceae</taxon>
        <taxon>Xylanimonas</taxon>
    </lineage>
</organism>
<keyword evidence="3" id="KW-0547">Nucleotide-binding</keyword>
<feature type="transmembrane region" description="Helical" evidence="7">
    <location>
        <begin position="21"/>
        <end position="43"/>
    </location>
</feature>
<protein>
    <submittedName>
        <fullName evidence="10">ABC transporter ATP-binding protein</fullName>
    </submittedName>
</protein>
<evidence type="ECO:0000256" key="1">
    <source>
        <dbReference type="ARBA" id="ARBA00004651"/>
    </source>
</evidence>
<keyword evidence="5 7" id="KW-1133">Transmembrane helix</keyword>
<keyword evidence="4 10" id="KW-0067">ATP-binding</keyword>
<feature type="transmembrane region" description="Helical" evidence="7">
    <location>
        <begin position="135"/>
        <end position="156"/>
    </location>
</feature>
<gene>
    <name evidence="10" type="ORF">DNL40_11900</name>
</gene>
<evidence type="ECO:0000256" key="3">
    <source>
        <dbReference type="ARBA" id="ARBA00022741"/>
    </source>
</evidence>
<evidence type="ECO:0000313" key="10">
    <source>
        <dbReference type="EMBL" id="PZR52373.1"/>
    </source>
</evidence>
<dbReference type="SUPFAM" id="SSF52540">
    <property type="entry name" value="P-loop containing nucleoside triphosphate hydrolases"/>
    <property type="match status" value="1"/>
</dbReference>
<dbReference type="SMART" id="SM00382">
    <property type="entry name" value="AAA"/>
    <property type="match status" value="1"/>
</dbReference>
<dbReference type="GO" id="GO:0005886">
    <property type="term" value="C:plasma membrane"/>
    <property type="evidence" value="ECO:0007669"/>
    <property type="project" value="UniProtKB-SubCell"/>
</dbReference>
<dbReference type="GO" id="GO:0005524">
    <property type="term" value="F:ATP binding"/>
    <property type="evidence" value="ECO:0007669"/>
    <property type="project" value="UniProtKB-KW"/>
</dbReference>
<evidence type="ECO:0000313" key="11">
    <source>
        <dbReference type="Proteomes" id="UP000248783"/>
    </source>
</evidence>
<dbReference type="InterPro" id="IPR027417">
    <property type="entry name" value="P-loop_NTPase"/>
</dbReference>
<feature type="transmembrane region" description="Helical" evidence="7">
    <location>
        <begin position="162"/>
        <end position="180"/>
    </location>
</feature>
<dbReference type="PROSITE" id="PS50893">
    <property type="entry name" value="ABC_TRANSPORTER_2"/>
    <property type="match status" value="1"/>
</dbReference>
<dbReference type="Pfam" id="PF00005">
    <property type="entry name" value="ABC_tran"/>
    <property type="match status" value="1"/>
</dbReference>
<dbReference type="GO" id="GO:0016887">
    <property type="term" value="F:ATP hydrolysis activity"/>
    <property type="evidence" value="ECO:0007669"/>
    <property type="project" value="InterPro"/>
</dbReference>
<evidence type="ECO:0000256" key="6">
    <source>
        <dbReference type="ARBA" id="ARBA00023136"/>
    </source>
</evidence>
<name>A0A2W5WNN9_9MICO</name>
<evidence type="ECO:0000256" key="5">
    <source>
        <dbReference type="ARBA" id="ARBA00022989"/>
    </source>
</evidence>
<dbReference type="AlphaFoldDB" id="A0A2W5WNN9"/>
<keyword evidence="11" id="KW-1185">Reference proteome</keyword>
<evidence type="ECO:0000259" key="9">
    <source>
        <dbReference type="PROSITE" id="PS50929"/>
    </source>
</evidence>
<dbReference type="PANTHER" id="PTHR24221:SF654">
    <property type="entry name" value="ATP-BINDING CASSETTE SUB-FAMILY B MEMBER 6"/>
    <property type="match status" value="1"/>
</dbReference>
<dbReference type="PROSITE" id="PS50929">
    <property type="entry name" value="ABC_TM1F"/>
    <property type="match status" value="1"/>
</dbReference>
<reference evidence="10 11" key="1">
    <citation type="submission" date="2018-06" db="EMBL/GenBank/DDBJ databases">
        <title>Whole genome sequencing of a novel hydrocarbon degrading bacterial strain, PW21 isolated from oil contaminated produced water sample.</title>
        <authorList>
            <person name="Nagkirti P."/>
            <person name="Shaikh A."/>
            <person name="Gowdaman V."/>
            <person name="Engineer A.E."/>
            <person name="Dagar S."/>
            <person name="Dhakephalkar P.K."/>
        </authorList>
    </citation>
    <scope>NUCLEOTIDE SEQUENCE [LARGE SCALE GENOMIC DNA]</scope>
    <source>
        <strain evidence="10 11">PW21</strain>
    </source>
</reference>
<dbReference type="Gene3D" id="3.40.50.300">
    <property type="entry name" value="P-loop containing nucleotide triphosphate hydrolases"/>
    <property type="match status" value="1"/>
</dbReference>
<dbReference type="EMBL" id="QKWH01000010">
    <property type="protein sequence ID" value="PZR52373.1"/>
    <property type="molecule type" value="Genomic_DNA"/>
</dbReference>
<dbReference type="SUPFAM" id="SSF90123">
    <property type="entry name" value="ABC transporter transmembrane region"/>
    <property type="match status" value="1"/>
</dbReference>
<dbReference type="Gene3D" id="1.20.1560.10">
    <property type="entry name" value="ABC transporter type 1, transmembrane domain"/>
    <property type="match status" value="1"/>
</dbReference>
<dbReference type="PANTHER" id="PTHR24221">
    <property type="entry name" value="ATP-BINDING CASSETTE SUB-FAMILY B"/>
    <property type="match status" value="1"/>
</dbReference>
<evidence type="ECO:0000256" key="2">
    <source>
        <dbReference type="ARBA" id="ARBA00022692"/>
    </source>
</evidence>
<feature type="transmembrane region" description="Helical" evidence="7">
    <location>
        <begin position="247"/>
        <end position="268"/>
    </location>
</feature>
<dbReference type="GO" id="GO:0034040">
    <property type="term" value="F:ATPase-coupled lipid transmembrane transporter activity"/>
    <property type="evidence" value="ECO:0007669"/>
    <property type="project" value="TreeGrafter"/>
</dbReference>
<proteinExistence type="predicted"/>
<evidence type="ECO:0000256" key="7">
    <source>
        <dbReference type="SAM" id="Phobius"/>
    </source>
</evidence>
<evidence type="ECO:0000259" key="8">
    <source>
        <dbReference type="PROSITE" id="PS50893"/>
    </source>
</evidence>
<dbReference type="InterPro" id="IPR036640">
    <property type="entry name" value="ABC1_TM_sf"/>
</dbReference>
<dbReference type="InterPro" id="IPR003593">
    <property type="entry name" value="AAA+_ATPase"/>
</dbReference>
<feature type="domain" description="ABC transporter" evidence="8">
    <location>
        <begin position="343"/>
        <end position="589"/>
    </location>
</feature>
<dbReference type="InterPro" id="IPR039421">
    <property type="entry name" value="Type_1_exporter"/>
</dbReference>
<feature type="domain" description="ABC transmembrane type-1" evidence="9">
    <location>
        <begin position="212"/>
        <end position="307"/>
    </location>
</feature>
<sequence>MMRYIRLWLSLMRLSFRGAPVLTAVTLAVSVLDVFVVAGYAIAARHLVDTTVTGPASVAGLVALGVAVAFALTMVTRDMLFNLVGTVADRVGRLELNPRLHVAIAGIDGLEHLERQEYLDRVTVLRGAAGSLMRGCWGVVATVCGIGKLVVTVSLLGSVSPWMLALLAFAFAPILADARGQAAVARAEVRSAEDYRLQQDLFDLQVRPASGKELRLYGNGDRVARAQAEAWDHAVSQRVRARLAAGAWRFAGWAVFTLAFTGALALVVRQVEAGAGTIGQLVLTVTIAATLQQSAQAVVTTATDTAGVRRYVEPYLWLQDYVAEQRQEPAGTTPMPSRLDAGVAVEGVTYTYPGTTTPAVRHVDATFPAGTVTAIVGEYGSGKSTLVKLLCRFYRPGAGRVTVDGQDIAGIAMAGYRQGIAATFQDFGRFAVDYRTGVAVGDLPAFDDDDRVGSAIEAADAAGVVAALPDGVRTQLGKDLGGVELSEGQWQRTALARSSMRDAPVILVLDEPTASLDALSEQVVFERYASRSRRLASQNGAVTVIVSHRFSTVSTADQILVMHDGEIVERGTHTELIRLGGRYAEMFELQARGYENKEKKK</sequence>
<evidence type="ECO:0000256" key="4">
    <source>
        <dbReference type="ARBA" id="ARBA00022840"/>
    </source>
</evidence>
<feature type="transmembrane region" description="Helical" evidence="7">
    <location>
        <begin position="55"/>
        <end position="75"/>
    </location>
</feature>
<dbReference type="GO" id="GO:0140359">
    <property type="term" value="F:ABC-type transporter activity"/>
    <property type="evidence" value="ECO:0007669"/>
    <property type="project" value="InterPro"/>
</dbReference>
<keyword evidence="2 7" id="KW-0812">Transmembrane</keyword>
<keyword evidence="6 7" id="KW-0472">Membrane</keyword>
<accession>A0A2W5WNN9</accession>
<dbReference type="Proteomes" id="UP000248783">
    <property type="component" value="Unassembled WGS sequence"/>
</dbReference>
<comment type="caution">
    <text evidence="10">The sequence shown here is derived from an EMBL/GenBank/DDBJ whole genome shotgun (WGS) entry which is preliminary data.</text>
</comment>
<comment type="subcellular location">
    <subcellularLocation>
        <location evidence="1">Cell membrane</location>
        <topology evidence="1">Multi-pass membrane protein</topology>
    </subcellularLocation>
</comment>
<dbReference type="InterPro" id="IPR011527">
    <property type="entry name" value="ABC1_TM_dom"/>
</dbReference>
<dbReference type="InterPro" id="IPR003439">
    <property type="entry name" value="ABC_transporter-like_ATP-bd"/>
</dbReference>